<dbReference type="SUPFAM" id="SSF52833">
    <property type="entry name" value="Thioredoxin-like"/>
    <property type="match status" value="1"/>
</dbReference>
<accession>A0A1G9MPV0</accession>
<feature type="chain" id="PRO_5010201504" evidence="5">
    <location>
        <begin position="17"/>
        <end position="371"/>
    </location>
</feature>
<dbReference type="InterPro" id="IPR036249">
    <property type="entry name" value="Thioredoxin-like_sf"/>
</dbReference>
<dbReference type="AlphaFoldDB" id="A0A1G9MPV0"/>
<sequence>MKKLILIALSSIPVWAWGQTPFHIKGSFKDSGTTGIVYLMYQKEGRNNIDSVSVTAGKFEFSGQVTELQPALLTFKAKNTSAPAQKENSDERRIFLNDENLTIVIKDSIKTAGLKGSPINLDMVRYEQFMAKPDAAMNALDFSYQKASAAERKDPVFKTALEEKRALVNTEKENLQRKYIKQNPDSYFSLVSLYEIAGRDIDPLQVAPLFDLLSVAQKNSKYGKLLSQNIAAARTIMIGAIAPDFTQNNSNNQPVKLSSFRGKYVLIDFWASWCRPCRAENPNLVKAYAQFKDKNFSILGVSVDAEKDGLTWTQVIAPNSEKDNAGKLYSIKSIPSNFLIDPQGKIIAKNLRGKALEKVLEDLIGKISSSK</sequence>
<keyword evidence="5" id="KW-0732">Signal</keyword>
<dbReference type="RefSeq" id="WP_074605014.1">
    <property type="nucleotide sequence ID" value="NZ_FNGY01000002.1"/>
</dbReference>
<feature type="signal peptide" evidence="5">
    <location>
        <begin position="1"/>
        <end position="16"/>
    </location>
</feature>
<dbReference type="PANTHER" id="PTHR42852">
    <property type="entry name" value="THIOL:DISULFIDE INTERCHANGE PROTEIN DSBE"/>
    <property type="match status" value="1"/>
</dbReference>
<evidence type="ECO:0000256" key="5">
    <source>
        <dbReference type="SAM" id="SignalP"/>
    </source>
</evidence>
<evidence type="ECO:0000313" key="8">
    <source>
        <dbReference type="Proteomes" id="UP000183200"/>
    </source>
</evidence>
<evidence type="ECO:0000259" key="6">
    <source>
        <dbReference type="PROSITE" id="PS51352"/>
    </source>
</evidence>
<dbReference type="CDD" id="cd02966">
    <property type="entry name" value="TlpA_like_family"/>
    <property type="match status" value="1"/>
</dbReference>
<dbReference type="InterPro" id="IPR013766">
    <property type="entry name" value="Thioredoxin_domain"/>
</dbReference>
<dbReference type="GO" id="GO:0016209">
    <property type="term" value="F:antioxidant activity"/>
    <property type="evidence" value="ECO:0007669"/>
    <property type="project" value="InterPro"/>
</dbReference>
<reference evidence="8" key="1">
    <citation type="submission" date="2016-10" db="EMBL/GenBank/DDBJ databases">
        <authorList>
            <person name="Varghese N."/>
            <person name="Submissions S."/>
        </authorList>
    </citation>
    <scope>NUCLEOTIDE SEQUENCE [LARGE SCALE GENOMIC DNA]</scope>
    <source>
        <strain evidence="8">DSM 19110</strain>
    </source>
</reference>
<dbReference type="Pfam" id="PF14289">
    <property type="entry name" value="DUF4369"/>
    <property type="match status" value="1"/>
</dbReference>
<comment type="subcellular location">
    <subcellularLocation>
        <location evidence="1">Cell envelope</location>
    </subcellularLocation>
</comment>
<gene>
    <name evidence="7" type="ORF">SAMN05421820_10286</name>
</gene>
<dbReference type="InterPro" id="IPR025380">
    <property type="entry name" value="DUF4369"/>
</dbReference>
<evidence type="ECO:0000256" key="1">
    <source>
        <dbReference type="ARBA" id="ARBA00004196"/>
    </source>
</evidence>
<dbReference type="OrthoDB" id="750178at2"/>
<dbReference type="PANTHER" id="PTHR42852:SF6">
    <property type="entry name" value="THIOL:DISULFIDE INTERCHANGE PROTEIN DSBE"/>
    <property type="match status" value="1"/>
</dbReference>
<dbReference type="GO" id="GO:0030313">
    <property type="term" value="C:cell envelope"/>
    <property type="evidence" value="ECO:0007669"/>
    <property type="project" value="UniProtKB-SubCell"/>
</dbReference>
<keyword evidence="2" id="KW-0201">Cytochrome c-type biogenesis</keyword>
<evidence type="ECO:0000313" key="7">
    <source>
        <dbReference type="EMBL" id="SDL76322.1"/>
    </source>
</evidence>
<dbReference type="GO" id="GO:0016491">
    <property type="term" value="F:oxidoreductase activity"/>
    <property type="evidence" value="ECO:0007669"/>
    <property type="project" value="InterPro"/>
</dbReference>
<proteinExistence type="predicted"/>
<dbReference type="InterPro" id="IPR050553">
    <property type="entry name" value="Thioredoxin_ResA/DsbE_sf"/>
</dbReference>
<name>A0A1G9MPV0_9SPHI</name>
<keyword evidence="8" id="KW-1185">Reference proteome</keyword>
<protein>
    <submittedName>
        <fullName evidence="7">Peroxiredoxin</fullName>
    </submittedName>
</protein>
<dbReference type="Pfam" id="PF00578">
    <property type="entry name" value="AhpC-TSA"/>
    <property type="match status" value="1"/>
</dbReference>
<dbReference type="InterPro" id="IPR000866">
    <property type="entry name" value="AhpC/TSA"/>
</dbReference>
<feature type="domain" description="Thioredoxin" evidence="6">
    <location>
        <begin position="236"/>
        <end position="369"/>
    </location>
</feature>
<organism evidence="7 8">
    <name type="scientific">Pedobacter steynii</name>
    <dbReference type="NCBI Taxonomy" id="430522"/>
    <lineage>
        <taxon>Bacteria</taxon>
        <taxon>Pseudomonadati</taxon>
        <taxon>Bacteroidota</taxon>
        <taxon>Sphingobacteriia</taxon>
        <taxon>Sphingobacteriales</taxon>
        <taxon>Sphingobacteriaceae</taxon>
        <taxon>Pedobacter</taxon>
    </lineage>
</organism>
<dbReference type="EMBL" id="FNGY01000002">
    <property type="protein sequence ID" value="SDL76322.1"/>
    <property type="molecule type" value="Genomic_DNA"/>
</dbReference>
<dbReference type="PROSITE" id="PS51352">
    <property type="entry name" value="THIOREDOXIN_2"/>
    <property type="match status" value="1"/>
</dbReference>
<evidence type="ECO:0000256" key="3">
    <source>
        <dbReference type="ARBA" id="ARBA00023157"/>
    </source>
</evidence>
<keyword evidence="3" id="KW-1015">Disulfide bond</keyword>
<dbReference type="GO" id="GO:0017004">
    <property type="term" value="P:cytochrome complex assembly"/>
    <property type="evidence" value="ECO:0007669"/>
    <property type="project" value="UniProtKB-KW"/>
</dbReference>
<evidence type="ECO:0000256" key="4">
    <source>
        <dbReference type="ARBA" id="ARBA00023284"/>
    </source>
</evidence>
<dbReference type="Gene3D" id="3.40.30.10">
    <property type="entry name" value="Glutaredoxin"/>
    <property type="match status" value="1"/>
</dbReference>
<dbReference type="Proteomes" id="UP000183200">
    <property type="component" value="Unassembled WGS sequence"/>
</dbReference>
<evidence type="ECO:0000256" key="2">
    <source>
        <dbReference type="ARBA" id="ARBA00022748"/>
    </source>
</evidence>
<keyword evidence="4" id="KW-0676">Redox-active center</keyword>